<keyword evidence="3 8" id="KW-1003">Cell membrane</keyword>
<dbReference type="GO" id="GO:0008982">
    <property type="term" value="F:protein-N(PI)-phosphohistidine-sugar phosphotransferase activity"/>
    <property type="evidence" value="ECO:0007669"/>
    <property type="project" value="UniProtKB-UniRule"/>
</dbReference>
<protein>
    <recommendedName>
        <fullName evidence="8">Permease IIC component</fullName>
    </recommendedName>
</protein>
<feature type="transmembrane region" description="Helical" evidence="9">
    <location>
        <begin position="366"/>
        <end position="392"/>
    </location>
</feature>
<evidence type="ECO:0000259" key="10">
    <source>
        <dbReference type="PROSITE" id="PS51105"/>
    </source>
</evidence>
<gene>
    <name evidence="11" type="ORF">CYJ91_11690</name>
</gene>
<dbReference type="Pfam" id="PF02378">
    <property type="entry name" value="PTS_EIIC"/>
    <property type="match status" value="1"/>
</dbReference>
<keyword evidence="7 8" id="KW-0472">Membrane</keyword>
<dbReference type="EMBL" id="PKJX01000006">
    <property type="protein sequence ID" value="PLA55981.1"/>
    <property type="molecule type" value="Genomic_DNA"/>
</dbReference>
<feature type="transmembrane region" description="Helical" evidence="9">
    <location>
        <begin position="93"/>
        <end position="113"/>
    </location>
</feature>
<dbReference type="RefSeq" id="WP_047677610.1">
    <property type="nucleotide sequence ID" value="NZ_CP017063.1"/>
</dbReference>
<comment type="caution">
    <text evidence="11">The sequence shown here is derived from an EMBL/GenBank/DDBJ whole genome shotgun (WGS) entry which is preliminary data.</text>
</comment>
<dbReference type="InterPro" id="IPR051088">
    <property type="entry name" value="PTS_Sugar-EIIC/EIIB"/>
</dbReference>
<evidence type="ECO:0000256" key="7">
    <source>
        <dbReference type="ARBA" id="ARBA00023136"/>
    </source>
</evidence>
<evidence type="ECO:0000256" key="6">
    <source>
        <dbReference type="ARBA" id="ARBA00022989"/>
    </source>
</evidence>
<reference evidence="11 12" key="1">
    <citation type="submission" date="2017-12" db="EMBL/GenBank/DDBJ databases">
        <title>Phylogenetic diversity of female urinary microbiome.</title>
        <authorList>
            <person name="Thomas-White K."/>
            <person name="Wolfe A.J."/>
        </authorList>
    </citation>
    <scope>NUCLEOTIDE SEQUENCE [LARGE SCALE GENOMIC DNA]</scope>
    <source>
        <strain evidence="11 12">UMB0004</strain>
    </source>
</reference>
<evidence type="ECO:0000313" key="11">
    <source>
        <dbReference type="EMBL" id="PLA55981.1"/>
    </source>
</evidence>
<dbReference type="GO" id="GO:1902815">
    <property type="term" value="P:N,N'-diacetylchitobiose import"/>
    <property type="evidence" value="ECO:0007669"/>
    <property type="project" value="TreeGrafter"/>
</dbReference>
<dbReference type="InterPro" id="IPR003352">
    <property type="entry name" value="PTS_EIIC"/>
</dbReference>
<evidence type="ECO:0000256" key="3">
    <source>
        <dbReference type="ARBA" id="ARBA00022475"/>
    </source>
</evidence>
<comment type="subcellular location">
    <subcellularLocation>
        <location evidence="1">Cell membrane</location>
        <topology evidence="1">Multi-pass membrane protein</topology>
    </subcellularLocation>
</comment>
<dbReference type="InterPro" id="IPR004796">
    <property type="entry name" value="PTS_IIC_cello"/>
</dbReference>
<proteinExistence type="predicted"/>
<comment type="function">
    <text evidence="8">The phosphoenolpyruvate-dependent sugar phosphotransferase system (PTS), a major carbohydrate active -transport system, catalyzes the phosphorylation of incoming sugar substrates concomitant with their translocation across the cell membrane.</text>
</comment>
<feature type="transmembrane region" description="Helical" evidence="9">
    <location>
        <begin position="63"/>
        <end position="81"/>
    </location>
</feature>
<evidence type="ECO:0000256" key="9">
    <source>
        <dbReference type="SAM" id="Phobius"/>
    </source>
</evidence>
<evidence type="ECO:0000256" key="1">
    <source>
        <dbReference type="ARBA" id="ARBA00004651"/>
    </source>
</evidence>
<name>A0AAP8J079_LACRH</name>
<dbReference type="PANTHER" id="PTHR33989">
    <property type="match status" value="1"/>
</dbReference>
<evidence type="ECO:0000313" key="12">
    <source>
        <dbReference type="Proteomes" id="UP000234212"/>
    </source>
</evidence>
<evidence type="ECO:0000256" key="8">
    <source>
        <dbReference type="PIRNR" id="PIRNR006351"/>
    </source>
</evidence>
<feature type="transmembrane region" description="Helical" evidence="9">
    <location>
        <begin position="328"/>
        <end position="345"/>
    </location>
</feature>
<feature type="transmembrane region" description="Helical" evidence="9">
    <location>
        <begin position="167"/>
        <end position="188"/>
    </location>
</feature>
<keyword evidence="6 9" id="KW-1133">Transmembrane helix</keyword>
<organism evidence="11 12">
    <name type="scientific">Lacticaseibacillus rhamnosus</name>
    <name type="common">Lactobacillus rhamnosus</name>
    <dbReference type="NCBI Taxonomy" id="47715"/>
    <lineage>
        <taxon>Bacteria</taxon>
        <taxon>Bacillati</taxon>
        <taxon>Bacillota</taxon>
        <taxon>Bacilli</taxon>
        <taxon>Lactobacillales</taxon>
        <taxon>Lactobacillaceae</taxon>
        <taxon>Lacticaseibacillus</taxon>
    </lineage>
</organism>
<dbReference type="AlphaFoldDB" id="A0AAP8J079"/>
<feature type="transmembrane region" description="Helical" evidence="9">
    <location>
        <begin position="125"/>
        <end position="147"/>
    </location>
</feature>
<feature type="domain" description="PTS EIIC type-3" evidence="10">
    <location>
        <begin position="8"/>
        <end position="395"/>
    </location>
</feature>
<dbReference type="GeneID" id="69830976"/>
<evidence type="ECO:0000256" key="2">
    <source>
        <dbReference type="ARBA" id="ARBA00022448"/>
    </source>
</evidence>
<keyword evidence="2 8" id="KW-0813">Transport</keyword>
<evidence type="ECO:0000256" key="4">
    <source>
        <dbReference type="ARBA" id="ARBA00022597"/>
    </source>
</evidence>
<dbReference type="GO" id="GO:0009401">
    <property type="term" value="P:phosphoenolpyruvate-dependent sugar phosphotransferase system"/>
    <property type="evidence" value="ECO:0007669"/>
    <property type="project" value="InterPro"/>
</dbReference>
<dbReference type="InterPro" id="IPR004501">
    <property type="entry name" value="PTS_EIIC_3"/>
</dbReference>
<sequence>MHNVMAWMTDSFAPKVNKIAKNPWIEAVQDGILTAMPMIFIGSFATILGIIKTYWKSFPDFSMISTFSFGLFSLFLAYLIPEAVMLHKKHKDVAKPAGLAGIAFFLMLIYPVFNKAGNIILNTSLLGTGGMLTALVAGLFVAFIMNLAAKFQLFGEDSGLPDFVSTWFNTLIPIIIILVVGWLLTFQFDFNMTNAIEAIFHPLVKIGGSFWGFVIIIFLGYSFLYSFGISSWIIYPVEMAIALPAIAANAKAVSAGLPATNIFVEEAIGIFVIGGGGATLALCIMMTFMAKSARMKMVGRAALIPSIFNINEPVVFGAPIAFNPLLMIPMWIMGLLGPILTWLVMKIGLIPVPPHVFDLWYLPSPIFAYFSTGSFAAPIYVIVLFIISWFVYLPFFKLSDKAELEKEQQVATEKG</sequence>
<feature type="transmembrane region" description="Helical" evidence="9">
    <location>
        <begin position="267"/>
        <end position="290"/>
    </location>
</feature>
<dbReference type="PANTHER" id="PTHR33989:SF4">
    <property type="entry name" value="PTS SYSTEM N,N'-DIACETYLCHITOBIOSE-SPECIFIC EIIC COMPONENT"/>
    <property type="match status" value="1"/>
</dbReference>
<dbReference type="Proteomes" id="UP000234212">
    <property type="component" value="Unassembled WGS sequence"/>
</dbReference>
<feature type="transmembrane region" description="Helical" evidence="9">
    <location>
        <begin position="31"/>
        <end position="51"/>
    </location>
</feature>
<dbReference type="GO" id="GO:0005886">
    <property type="term" value="C:plasma membrane"/>
    <property type="evidence" value="ECO:0007669"/>
    <property type="project" value="UniProtKB-SubCell"/>
</dbReference>
<dbReference type="PROSITE" id="PS51105">
    <property type="entry name" value="PTS_EIIC_TYPE_3"/>
    <property type="match status" value="1"/>
</dbReference>
<keyword evidence="5 9" id="KW-0812">Transmembrane</keyword>
<evidence type="ECO:0000256" key="5">
    <source>
        <dbReference type="ARBA" id="ARBA00022692"/>
    </source>
</evidence>
<feature type="transmembrane region" description="Helical" evidence="9">
    <location>
        <begin position="209"/>
        <end position="235"/>
    </location>
</feature>
<dbReference type="PIRSF" id="PIRSF006351">
    <property type="entry name" value="PTS_EIIC-Cellobiose"/>
    <property type="match status" value="1"/>
</dbReference>
<accession>A0AAP8J079</accession>
<keyword evidence="4 8" id="KW-0762">Sugar transport</keyword>